<feature type="compositionally biased region" description="Low complexity" evidence="6">
    <location>
        <begin position="11"/>
        <end position="22"/>
    </location>
</feature>
<feature type="transmembrane region" description="Helical" evidence="7">
    <location>
        <begin position="415"/>
        <end position="435"/>
    </location>
</feature>
<keyword evidence="4 7" id="KW-1133">Transmembrane helix</keyword>
<feature type="transmembrane region" description="Helical" evidence="7">
    <location>
        <begin position="391"/>
        <end position="409"/>
    </location>
</feature>
<feature type="transmembrane region" description="Helical" evidence="7">
    <location>
        <begin position="328"/>
        <end position="350"/>
    </location>
</feature>
<comment type="subcellular location">
    <subcellularLocation>
        <location evidence="1">Cell membrane</location>
        <topology evidence="1">Multi-pass membrane protein</topology>
    </subcellularLocation>
</comment>
<evidence type="ECO:0000313" key="8">
    <source>
        <dbReference type="EMBL" id="BDI06850.1"/>
    </source>
</evidence>
<dbReference type="Proteomes" id="UP001057498">
    <property type="component" value="Chromosome"/>
</dbReference>
<dbReference type="PANTHER" id="PTHR30250:SF11">
    <property type="entry name" value="O-ANTIGEN TRANSPORTER-RELATED"/>
    <property type="match status" value="1"/>
</dbReference>
<feature type="transmembrane region" description="Helical" evidence="7">
    <location>
        <begin position="206"/>
        <end position="225"/>
    </location>
</feature>
<name>A0ABM7YQM1_9BURK</name>
<dbReference type="PANTHER" id="PTHR30250">
    <property type="entry name" value="PST FAMILY PREDICTED COLANIC ACID TRANSPORTER"/>
    <property type="match status" value="1"/>
</dbReference>
<feature type="transmembrane region" description="Helical" evidence="7">
    <location>
        <begin position="115"/>
        <end position="141"/>
    </location>
</feature>
<reference evidence="8" key="1">
    <citation type="submission" date="2022-04" db="EMBL/GenBank/DDBJ databases">
        <title>Whole genome sequence of Sphaerotilus sp. FB-5.</title>
        <authorList>
            <person name="Takeda M."/>
            <person name="Narihara S."/>
            <person name="Akimoto M."/>
            <person name="Akimoto R."/>
            <person name="Nishiyashiki S."/>
            <person name="Murakami T."/>
        </authorList>
    </citation>
    <scope>NUCLEOTIDE SEQUENCE</scope>
    <source>
        <strain evidence="8">FB-5</strain>
    </source>
</reference>
<protein>
    <recommendedName>
        <fullName evidence="10">Membrane protein involved in the export of O-antigen and teichoic acid</fullName>
    </recommendedName>
</protein>
<dbReference type="InterPro" id="IPR050833">
    <property type="entry name" value="Poly_Biosynth_Transport"/>
</dbReference>
<keyword evidence="5 7" id="KW-0472">Membrane</keyword>
<evidence type="ECO:0000256" key="6">
    <source>
        <dbReference type="SAM" id="MobiDB-lite"/>
    </source>
</evidence>
<feature type="transmembrane region" description="Helical" evidence="7">
    <location>
        <begin position="176"/>
        <end position="200"/>
    </location>
</feature>
<keyword evidence="2" id="KW-1003">Cell membrane</keyword>
<feature type="compositionally biased region" description="Pro residues" evidence="6">
    <location>
        <begin position="1"/>
        <end position="10"/>
    </location>
</feature>
<dbReference type="Pfam" id="PF01943">
    <property type="entry name" value="Polysacc_synt"/>
    <property type="match status" value="1"/>
</dbReference>
<keyword evidence="3 7" id="KW-0812">Transmembrane</keyword>
<evidence type="ECO:0000256" key="3">
    <source>
        <dbReference type="ARBA" id="ARBA00022692"/>
    </source>
</evidence>
<feature type="transmembrane region" description="Helical" evidence="7">
    <location>
        <begin position="75"/>
        <end position="94"/>
    </location>
</feature>
<dbReference type="EMBL" id="AP025730">
    <property type="protein sequence ID" value="BDI06850.1"/>
    <property type="molecule type" value="Genomic_DNA"/>
</dbReference>
<proteinExistence type="predicted"/>
<evidence type="ECO:0000256" key="2">
    <source>
        <dbReference type="ARBA" id="ARBA00022475"/>
    </source>
</evidence>
<feature type="transmembrane region" description="Helical" evidence="7">
    <location>
        <begin position="43"/>
        <end position="63"/>
    </location>
</feature>
<evidence type="ECO:0000256" key="7">
    <source>
        <dbReference type="SAM" id="Phobius"/>
    </source>
</evidence>
<organism evidence="8 9">
    <name type="scientific">Sphaerotilus microaerophilus</name>
    <dbReference type="NCBI Taxonomy" id="2914710"/>
    <lineage>
        <taxon>Bacteria</taxon>
        <taxon>Pseudomonadati</taxon>
        <taxon>Pseudomonadota</taxon>
        <taxon>Betaproteobacteria</taxon>
        <taxon>Burkholderiales</taxon>
        <taxon>Sphaerotilaceae</taxon>
        <taxon>Sphaerotilus</taxon>
    </lineage>
</organism>
<sequence length="449" mass="47729">MTRSPGPPAAVVPVGPVEPADPLDGAPPRRWPALRWSPTLGKLVELAFTHTATFAFPLVFAVVCGRTLGLHDYGVVAFYTALAAFLGMLVEFGFNWYGVREVAPHLAQPQRCHRVLVNITAAKLTIWAGVVVVTSGALLVLRGAHEWPLMLAWSTYMLGFAADPAWFLQAHERTRVLLMVATVVRLSGMLVLIAAVTTFASTASALWSYALVSVSASILLWAKLFQLNLVHRARVEPRYVAELFRGAWAIVVGNLNSSFLTNGGVALLGLLADPATVASANLALRVRMAAEGALLPLNQLGYVRLSARAQESVAATFRLGRKVLVANLALAVLLSIICMLAAPMVSQVVFKEEVPLAVSLILLLALSLPLHSVGVLFGVQSLVALGREGRYALIQIGASLVFCVVLLLNATPQTYGWAVLAAEATALLASALALMRIGASAPSRKTGPV</sequence>
<accession>A0ABM7YQM1</accession>
<keyword evidence="9" id="KW-1185">Reference proteome</keyword>
<evidence type="ECO:0000313" key="9">
    <source>
        <dbReference type="Proteomes" id="UP001057498"/>
    </source>
</evidence>
<evidence type="ECO:0008006" key="10">
    <source>
        <dbReference type="Google" id="ProtNLM"/>
    </source>
</evidence>
<evidence type="ECO:0000256" key="1">
    <source>
        <dbReference type="ARBA" id="ARBA00004651"/>
    </source>
</evidence>
<feature type="transmembrane region" description="Helical" evidence="7">
    <location>
        <begin position="147"/>
        <end position="169"/>
    </location>
</feature>
<evidence type="ECO:0000256" key="4">
    <source>
        <dbReference type="ARBA" id="ARBA00022989"/>
    </source>
</evidence>
<dbReference type="RefSeq" id="WP_251970092.1">
    <property type="nucleotide sequence ID" value="NZ_AP025730.1"/>
</dbReference>
<feature type="transmembrane region" description="Helical" evidence="7">
    <location>
        <begin position="356"/>
        <end position="379"/>
    </location>
</feature>
<gene>
    <name evidence="8" type="ORF">CATMQ487_38200</name>
</gene>
<dbReference type="InterPro" id="IPR002797">
    <property type="entry name" value="Polysacc_synth"/>
</dbReference>
<feature type="region of interest" description="Disordered" evidence="6">
    <location>
        <begin position="1"/>
        <end position="26"/>
    </location>
</feature>
<evidence type="ECO:0000256" key="5">
    <source>
        <dbReference type="ARBA" id="ARBA00023136"/>
    </source>
</evidence>